<reference evidence="2 3" key="1">
    <citation type="submission" date="2019-11" db="EMBL/GenBank/DDBJ databases">
        <title>Whole genome sequence of Oryza granulata.</title>
        <authorList>
            <person name="Li W."/>
        </authorList>
    </citation>
    <scope>NUCLEOTIDE SEQUENCE [LARGE SCALE GENOMIC DNA]</scope>
    <source>
        <strain evidence="3">cv. Menghai</strain>
        <tissue evidence="2">Leaf</tissue>
    </source>
</reference>
<evidence type="ECO:0000313" key="2">
    <source>
        <dbReference type="EMBL" id="KAF0919235.1"/>
    </source>
</evidence>
<keyword evidence="3" id="KW-1185">Reference proteome</keyword>
<organism evidence="2 3">
    <name type="scientific">Oryza meyeriana var. granulata</name>
    <dbReference type="NCBI Taxonomy" id="110450"/>
    <lineage>
        <taxon>Eukaryota</taxon>
        <taxon>Viridiplantae</taxon>
        <taxon>Streptophyta</taxon>
        <taxon>Embryophyta</taxon>
        <taxon>Tracheophyta</taxon>
        <taxon>Spermatophyta</taxon>
        <taxon>Magnoliopsida</taxon>
        <taxon>Liliopsida</taxon>
        <taxon>Poales</taxon>
        <taxon>Poaceae</taxon>
        <taxon>BOP clade</taxon>
        <taxon>Oryzoideae</taxon>
        <taxon>Oryzeae</taxon>
        <taxon>Oryzinae</taxon>
        <taxon>Oryza</taxon>
        <taxon>Oryza meyeriana</taxon>
    </lineage>
</organism>
<dbReference type="Proteomes" id="UP000479710">
    <property type="component" value="Unassembled WGS sequence"/>
</dbReference>
<accession>A0A6G1E2A5</accession>
<evidence type="ECO:0000313" key="3">
    <source>
        <dbReference type="Proteomes" id="UP000479710"/>
    </source>
</evidence>
<dbReference type="InterPro" id="IPR040256">
    <property type="entry name" value="At4g02000-like"/>
</dbReference>
<protein>
    <recommendedName>
        <fullName evidence="1">DUF4283 domain-containing protein</fullName>
    </recommendedName>
</protein>
<dbReference type="Pfam" id="PF14111">
    <property type="entry name" value="DUF4283"/>
    <property type="match status" value="1"/>
</dbReference>
<dbReference type="OrthoDB" id="685486at2759"/>
<name>A0A6G1E2A5_9ORYZ</name>
<dbReference type="AlphaFoldDB" id="A0A6G1E2A5"/>
<dbReference type="InterPro" id="IPR025558">
    <property type="entry name" value="DUF4283"/>
</dbReference>
<evidence type="ECO:0000259" key="1">
    <source>
        <dbReference type="Pfam" id="PF14111"/>
    </source>
</evidence>
<gene>
    <name evidence="2" type="ORF">E2562_029006</name>
</gene>
<proteinExistence type="predicted"/>
<feature type="domain" description="DUF4283" evidence="1">
    <location>
        <begin position="42"/>
        <end position="110"/>
    </location>
</feature>
<comment type="caution">
    <text evidence="2">The sequence shown here is derived from an EMBL/GenBank/DDBJ whole genome shotgun (WGS) entry which is preliminary data.</text>
</comment>
<dbReference type="PANTHER" id="PTHR31286:SF180">
    <property type="entry name" value="OS10G0362600 PROTEIN"/>
    <property type="match status" value="1"/>
</dbReference>
<dbReference type="EMBL" id="SPHZ02000005">
    <property type="protein sequence ID" value="KAF0919235.1"/>
    <property type="molecule type" value="Genomic_DNA"/>
</dbReference>
<sequence length="195" mass="21905">MGDRGKGDLEEAMKRLNLSAADRRGIKVGKEIMSTKNNEDWHAVGKVMSEKMVAAEGIMQTLGRIWCGDRGMICKEMGDNLFLFRFNHPAGRKKALEDGPWMAGHSLLVMVAYDGKQTLESMDFNFIPIWIHVSSVPMGMMNKVVAEMIGNEVGSYLDVDVEENGSAVGRYLRIKVRIDIRLPIMRMEELRDGVP</sequence>
<dbReference type="PANTHER" id="PTHR31286">
    <property type="entry name" value="GLYCINE-RICH CELL WALL STRUCTURAL PROTEIN 1.8-LIKE"/>
    <property type="match status" value="1"/>
</dbReference>